<feature type="active site" description="For beta-ketoacyl synthase activity" evidence="15">
    <location>
        <position position="164"/>
    </location>
</feature>
<dbReference type="NCBIfam" id="TIGR03150">
    <property type="entry name" value="fabF"/>
    <property type="match status" value="1"/>
</dbReference>
<evidence type="ECO:0000256" key="6">
    <source>
        <dbReference type="ARBA" id="ARBA00022679"/>
    </source>
</evidence>
<evidence type="ECO:0000259" key="17">
    <source>
        <dbReference type="PROSITE" id="PS52004"/>
    </source>
</evidence>
<evidence type="ECO:0000256" key="5">
    <source>
        <dbReference type="ARBA" id="ARBA00022516"/>
    </source>
</evidence>
<evidence type="ECO:0000256" key="9">
    <source>
        <dbReference type="ARBA" id="ARBA00023160"/>
    </source>
</evidence>
<comment type="caution">
    <text evidence="18">The sequence shown here is derived from an EMBL/GenBank/DDBJ whole genome shotgun (WGS) entry which is preliminary data.</text>
</comment>
<dbReference type="AlphaFoldDB" id="A0A1E5C0W7"/>
<dbReference type="EMBL" id="AJWN02000090">
    <property type="protein sequence ID" value="OEE59147.1"/>
    <property type="molecule type" value="Genomic_DNA"/>
</dbReference>
<dbReference type="RefSeq" id="WP_016961389.1">
    <property type="nucleotide sequence ID" value="NZ_AJWN02000090.1"/>
</dbReference>
<dbReference type="NCBIfam" id="NF005589">
    <property type="entry name" value="PRK07314.1"/>
    <property type="match status" value="1"/>
</dbReference>
<keyword evidence="10 14" id="KW-0012">Acyltransferase</keyword>
<accession>A0A1E5C0W7</accession>
<dbReference type="FunFam" id="3.40.47.10:FF:000009">
    <property type="entry name" value="3-oxoacyl-[acyl-carrier-protein] synthase 2"/>
    <property type="match status" value="1"/>
</dbReference>
<keyword evidence="6 14" id="KW-0808">Transferase</keyword>
<evidence type="ECO:0000256" key="4">
    <source>
        <dbReference type="ARBA" id="ARBA00014657"/>
    </source>
</evidence>
<dbReference type="SMART" id="SM00825">
    <property type="entry name" value="PKS_KS"/>
    <property type="match status" value="1"/>
</dbReference>
<keyword evidence="5 14" id="KW-0444">Lipid biosynthesis</keyword>
<dbReference type="SUPFAM" id="SSF53901">
    <property type="entry name" value="Thiolase-like"/>
    <property type="match status" value="2"/>
</dbReference>
<dbReference type="NCBIfam" id="NF004970">
    <property type="entry name" value="PRK06333.1"/>
    <property type="match status" value="1"/>
</dbReference>
<comment type="similarity">
    <text evidence="2 14 16">Belongs to the thiolase-like superfamily. Beta-ketoacyl-ACP synthases family.</text>
</comment>
<name>A0A1E5C0W7_9GAMM</name>
<evidence type="ECO:0000256" key="2">
    <source>
        <dbReference type="ARBA" id="ARBA00008467"/>
    </source>
</evidence>
<comment type="catalytic activity">
    <reaction evidence="13 14">
        <text>a fatty acyl-[ACP] + malonyl-[ACP] + H(+) = a 3-oxoacyl-[ACP] + holo-[ACP] + CO2</text>
        <dbReference type="Rhea" id="RHEA:22836"/>
        <dbReference type="Rhea" id="RHEA-COMP:9623"/>
        <dbReference type="Rhea" id="RHEA-COMP:9685"/>
        <dbReference type="Rhea" id="RHEA-COMP:9916"/>
        <dbReference type="Rhea" id="RHEA-COMP:14125"/>
        <dbReference type="ChEBI" id="CHEBI:15378"/>
        <dbReference type="ChEBI" id="CHEBI:16526"/>
        <dbReference type="ChEBI" id="CHEBI:64479"/>
        <dbReference type="ChEBI" id="CHEBI:78449"/>
        <dbReference type="ChEBI" id="CHEBI:78776"/>
        <dbReference type="ChEBI" id="CHEBI:138651"/>
    </reaction>
</comment>
<keyword evidence="8" id="KW-0443">Lipid metabolism</keyword>
<dbReference type="InterPro" id="IPR016039">
    <property type="entry name" value="Thiolase-like"/>
</dbReference>
<evidence type="ECO:0000256" key="3">
    <source>
        <dbReference type="ARBA" id="ARBA00012356"/>
    </source>
</evidence>
<evidence type="ECO:0000256" key="15">
    <source>
        <dbReference type="PIRSR" id="PIRSR000447-1"/>
    </source>
</evidence>
<dbReference type="CDD" id="cd00834">
    <property type="entry name" value="KAS_I_II"/>
    <property type="match status" value="1"/>
</dbReference>
<dbReference type="UniPathway" id="UPA00094"/>
<dbReference type="Gene3D" id="3.40.47.10">
    <property type="match status" value="1"/>
</dbReference>
<dbReference type="Pfam" id="PF02801">
    <property type="entry name" value="Ketoacyl-synt_C"/>
    <property type="match status" value="1"/>
</dbReference>
<dbReference type="Pfam" id="PF00109">
    <property type="entry name" value="ketoacyl-synt"/>
    <property type="match status" value="1"/>
</dbReference>
<dbReference type="Proteomes" id="UP000095039">
    <property type="component" value="Unassembled WGS sequence"/>
</dbReference>
<evidence type="ECO:0000256" key="11">
    <source>
        <dbReference type="ARBA" id="ARBA00024006"/>
    </source>
</evidence>
<dbReference type="PIRSF" id="PIRSF000447">
    <property type="entry name" value="KAS_II"/>
    <property type="match status" value="1"/>
</dbReference>
<dbReference type="InterPro" id="IPR017568">
    <property type="entry name" value="3-oxoacyl-ACP_synth-2"/>
</dbReference>
<dbReference type="InterPro" id="IPR014030">
    <property type="entry name" value="Ketoacyl_synth_N"/>
</dbReference>
<dbReference type="GO" id="GO:0006633">
    <property type="term" value="P:fatty acid biosynthetic process"/>
    <property type="evidence" value="ECO:0007669"/>
    <property type="project" value="UniProtKB-UniRule"/>
</dbReference>
<protein>
    <recommendedName>
        <fullName evidence="4 14">3-oxoacyl-[acyl-carrier-protein] synthase 2</fullName>
        <ecNumber evidence="3 14">2.3.1.179</ecNumber>
    </recommendedName>
</protein>
<comment type="function">
    <text evidence="11 14">Involved in the type II fatty acid elongation cycle. Catalyzes the elongation of a wide range of acyl-ACP by the addition of two carbons from malonyl-ACP to an acyl acceptor. Can efficiently catalyze the conversion of palmitoleoyl-ACP (cis-hexadec-9-enoyl-ACP) to cis-vaccenoyl-ACP (cis-octadec-11-enoyl-ACP), an essential step in the thermal regulation of fatty acid composition.</text>
</comment>
<evidence type="ECO:0000256" key="10">
    <source>
        <dbReference type="ARBA" id="ARBA00023315"/>
    </source>
</evidence>
<evidence type="ECO:0000256" key="7">
    <source>
        <dbReference type="ARBA" id="ARBA00022832"/>
    </source>
</evidence>
<sequence length="412" mass="42977">MSKRRVVVTGMGMLSPVGNTVESSWKALLAGQSGIQTIQHFDTTGFATQFAGMVNDFNCEDYISKKDAKKMDLFIQYGIAASVQALEDSGLEVTEENAERIGVAIGSGIGGLGLIESNHRAYVAKGPRKISPFFVPSTIVNMIAGHVSINYGLRGPNIAISTACTTGLHNIGHAARMIAYGDVDAMVAGGAEKASTELGIGGFAAAKALSTRNDDPQSASRPWDKDRDGFVLGDGAGVIVLEEYEFAKARGAKIYCELVGFGMSGDAYHMTSPSADGSGGALAMKAAIRDAGITPEDIGYINAHGTSTPAGDVAETKGIRLAMGAAADKTMVSSTKSMTGHLLGAAGSAESIFTIMSLVDQAVAPTINLDNLDEGCDLDYVPHEARQVNMEYALCNSFGFGGTNGSLIFKKM</sequence>
<evidence type="ECO:0000256" key="14">
    <source>
        <dbReference type="PIRNR" id="PIRNR000447"/>
    </source>
</evidence>
<feature type="domain" description="Ketosynthase family 3 (KS3)" evidence="17">
    <location>
        <begin position="3"/>
        <end position="411"/>
    </location>
</feature>
<dbReference type="EC" id="2.3.1.179" evidence="3 14"/>
<dbReference type="PANTHER" id="PTHR11712">
    <property type="entry name" value="POLYKETIDE SYNTHASE-RELATED"/>
    <property type="match status" value="1"/>
</dbReference>
<comment type="catalytic activity">
    <reaction evidence="12 14">
        <text>(9Z)-hexadecenoyl-[ACP] + malonyl-[ACP] + H(+) = 3-oxo-(11Z)-octadecenoyl-[ACP] + holo-[ACP] + CO2</text>
        <dbReference type="Rhea" id="RHEA:55040"/>
        <dbReference type="Rhea" id="RHEA-COMP:9623"/>
        <dbReference type="Rhea" id="RHEA-COMP:9685"/>
        <dbReference type="Rhea" id="RHEA-COMP:10800"/>
        <dbReference type="Rhea" id="RHEA-COMP:14074"/>
        <dbReference type="ChEBI" id="CHEBI:15378"/>
        <dbReference type="ChEBI" id="CHEBI:16526"/>
        <dbReference type="ChEBI" id="CHEBI:64479"/>
        <dbReference type="ChEBI" id="CHEBI:78449"/>
        <dbReference type="ChEBI" id="CHEBI:83989"/>
        <dbReference type="ChEBI" id="CHEBI:138538"/>
        <dbReference type="EC" id="2.3.1.179"/>
    </reaction>
</comment>
<dbReference type="PANTHER" id="PTHR11712:SF336">
    <property type="entry name" value="3-OXOACYL-[ACYL-CARRIER-PROTEIN] SYNTHASE, MITOCHONDRIAL"/>
    <property type="match status" value="1"/>
</dbReference>
<dbReference type="PROSITE" id="PS52004">
    <property type="entry name" value="KS3_2"/>
    <property type="match status" value="1"/>
</dbReference>
<dbReference type="GO" id="GO:0004315">
    <property type="term" value="F:3-oxoacyl-[acyl-carrier-protein] synthase activity"/>
    <property type="evidence" value="ECO:0007669"/>
    <property type="project" value="UniProtKB-UniRule"/>
</dbReference>
<proteinExistence type="inferred from homology"/>
<dbReference type="PROSITE" id="PS00606">
    <property type="entry name" value="KS3_1"/>
    <property type="match status" value="1"/>
</dbReference>
<comment type="pathway">
    <text evidence="1 14">Lipid metabolism; fatty acid biosynthesis.</text>
</comment>
<dbReference type="InterPro" id="IPR018201">
    <property type="entry name" value="Ketoacyl_synth_AS"/>
</dbReference>
<evidence type="ECO:0000256" key="8">
    <source>
        <dbReference type="ARBA" id="ARBA00023098"/>
    </source>
</evidence>
<evidence type="ECO:0000313" key="18">
    <source>
        <dbReference type="EMBL" id="OEE59147.1"/>
    </source>
</evidence>
<dbReference type="NCBIfam" id="NF006434">
    <property type="entry name" value="PRK08722.1"/>
    <property type="match status" value="1"/>
</dbReference>
<gene>
    <name evidence="18" type="ORF">A1OK_03810</name>
</gene>
<evidence type="ECO:0000313" key="19">
    <source>
        <dbReference type="Proteomes" id="UP000095039"/>
    </source>
</evidence>
<dbReference type="GO" id="GO:0005829">
    <property type="term" value="C:cytosol"/>
    <property type="evidence" value="ECO:0007669"/>
    <property type="project" value="TreeGrafter"/>
</dbReference>
<evidence type="ECO:0000256" key="12">
    <source>
        <dbReference type="ARBA" id="ARBA00047318"/>
    </source>
</evidence>
<reference evidence="18 19" key="1">
    <citation type="journal article" date="2012" name="Science">
        <title>Ecological populations of bacteria act as socially cohesive units of antibiotic production and resistance.</title>
        <authorList>
            <person name="Cordero O.X."/>
            <person name="Wildschutte H."/>
            <person name="Kirkup B."/>
            <person name="Proehl S."/>
            <person name="Ngo L."/>
            <person name="Hussain F."/>
            <person name="Le Roux F."/>
            <person name="Mincer T."/>
            <person name="Polz M.F."/>
        </authorList>
    </citation>
    <scope>NUCLEOTIDE SEQUENCE [LARGE SCALE GENOMIC DNA]</scope>
    <source>
        <strain evidence="18 19">FF-454</strain>
    </source>
</reference>
<dbReference type="InterPro" id="IPR000794">
    <property type="entry name" value="Beta-ketoacyl_synthase"/>
</dbReference>
<keyword evidence="9 14" id="KW-0275">Fatty acid biosynthesis</keyword>
<keyword evidence="7" id="KW-0276">Fatty acid metabolism</keyword>
<evidence type="ECO:0000256" key="13">
    <source>
        <dbReference type="ARBA" id="ARBA00047659"/>
    </source>
</evidence>
<evidence type="ECO:0000256" key="16">
    <source>
        <dbReference type="RuleBase" id="RU003694"/>
    </source>
</evidence>
<dbReference type="InterPro" id="IPR014031">
    <property type="entry name" value="Ketoacyl_synth_C"/>
</dbReference>
<dbReference type="InterPro" id="IPR020841">
    <property type="entry name" value="PKS_Beta-ketoAc_synthase_dom"/>
</dbReference>
<organism evidence="18 19">
    <name type="scientific">Enterovibrio norvegicus FF-454</name>
    <dbReference type="NCBI Taxonomy" id="1185651"/>
    <lineage>
        <taxon>Bacteria</taxon>
        <taxon>Pseudomonadati</taxon>
        <taxon>Pseudomonadota</taxon>
        <taxon>Gammaproteobacteria</taxon>
        <taxon>Vibrionales</taxon>
        <taxon>Vibrionaceae</taxon>
        <taxon>Enterovibrio</taxon>
    </lineage>
</organism>
<evidence type="ECO:0000256" key="1">
    <source>
        <dbReference type="ARBA" id="ARBA00005194"/>
    </source>
</evidence>
<keyword evidence="19" id="KW-1185">Reference proteome</keyword>